<evidence type="ECO:0000256" key="2">
    <source>
        <dbReference type="SAM" id="Phobius"/>
    </source>
</evidence>
<protein>
    <submittedName>
        <fullName evidence="3">Uncharacterized protein</fullName>
    </submittedName>
</protein>
<dbReference type="SUPFAM" id="SSF48371">
    <property type="entry name" value="ARM repeat"/>
    <property type="match status" value="1"/>
</dbReference>
<sequence length="510" mass="56363">MDRPGVSKLLEKPELDTKTSSFDPKEHLQQKISETPIVAQMNQRIQRVVHDLNLGDQLSVVAIVTLLGLILTAPYVVRQMKNSENDLEDLVTTDDPVDDFTKLVRQEWGVEERENAVEYMLKDVLQSRALKEAAQSFVVQIFESPEVQSALNRLVKALWTQLVSDPETIKQVVHILQIAIQDEKVRIAAQKLLIELTQEPEVKLSLLKLLQELGRDETVTETVQALITNSAHRSLNDPEVLEHTMEFASDIVGDDVVQQTARDALWNTVGDAVRPATSILFTAAGVGLVAFGIVAMGYARSSESEAQLFETAARSLQINTVAGISRVACWPGQQLKALFRSFGAVLVFPLQLLQRQAVALGRWTCDVATSGLARIGMLPGMAAHSIWAYMVASSNRAIGKHRRYFASAAHGYGNYESIWETLSRYLTLLAAKPGHGFHAIWQLLRSQGQVAGETLILQIYSLGESILFTSSKFTYSVLSVLEDFLTVFLKAAHDIGSILDRAFVTAGRGL</sequence>
<dbReference type="InterPro" id="IPR016024">
    <property type="entry name" value="ARM-type_fold"/>
</dbReference>
<keyword evidence="2" id="KW-1133">Transmembrane helix</keyword>
<dbReference type="PANTHER" id="PTHR37935">
    <property type="entry name" value="CHROMOSOME UNDETERMINED SCAFFOLD_14, WHOLE GENOME SHOTGUN SEQUENCE"/>
    <property type="match status" value="1"/>
</dbReference>
<reference evidence="3" key="1">
    <citation type="submission" date="2022-02" db="EMBL/GenBank/DDBJ databases">
        <authorList>
            <person name="Giguere J D."/>
        </authorList>
    </citation>
    <scope>NUCLEOTIDE SEQUENCE</scope>
    <source>
        <strain evidence="3">CCAP 1055/1</strain>
    </source>
</reference>
<organism evidence="3">
    <name type="scientific">Phaeodactylum tricornutum</name>
    <name type="common">Diatom</name>
    <dbReference type="NCBI Taxonomy" id="2850"/>
    <lineage>
        <taxon>Eukaryota</taxon>
        <taxon>Sar</taxon>
        <taxon>Stramenopiles</taxon>
        <taxon>Ochrophyta</taxon>
        <taxon>Bacillariophyta</taxon>
        <taxon>Bacillariophyceae</taxon>
        <taxon>Bacillariophycidae</taxon>
        <taxon>Naviculales</taxon>
        <taxon>Phaeodactylaceae</taxon>
        <taxon>Phaeodactylum</taxon>
    </lineage>
</organism>
<dbReference type="AlphaFoldDB" id="A0A8J9SP13"/>
<evidence type="ECO:0000256" key="1">
    <source>
        <dbReference type="SAM" id="MobiDB-lite"/>
    </source>
</evidence>
<feature type="transmembrane region" description="Helical" evidence="2">
    <location>
        <begin position="58"/>
        <end position="77"/>
    </location>
</feature>
<name>A0A8J9SP13_PHATR</name>
<evidence type="ECO:0000313" key="3">
    <source>
        <dbReference type="EMBL" id="CAG9278148.1"/>
    </source>
</evidence>
<dbReference type="Proteomes" id="UP000836788">
    <property type="component" value="Chromosome 10"/>
</dbReference>
<accession>A0A8J9SP13</accession>
<feature type="region of interest" description="Disordered" evidence="1">
    <location>
        <begin position="1"/>
        <end position="27"/>
    </location>
</feature>
<keyword evidence="2" id="KW-0472">Membrane</keyword>
<gene>
    <name evidence="3" type="ORF">PTTT1_LOCUS6005</name>
</gene>
<dbReference type="PANTHER" id="PTHR37935:SF1">
    <property type="entry name" value="CHROMOSOME UNDETERMINED SCAFFOLD_14, WHOLE GENOME SHOTGUN SEQUENCE"/>
    <property type="match status" value="1"/>
</dbReference>
<keyword evidence="2" id="KW-0812">Transmembrane</keyword>
<dbReference type="EMBL" id="OU594951">
    <property type="protein sequence ID" value="CAG9278148.1"/>
    <property type="molecule type" value="Genomic_DNA"/>
</dbReference>
<feature type="transmembrane region" description="Helical" evidence="2">
    <location>
        <begin position="279"/>
        <end position="299"/>
    </location>
</feature>
<proteinExistence type="predicted"/>